<dbReference type="Gene3D" id="2.115.10.20">
    <property type="entry name" value="Glycosyl hydrolase domain, family 43"/>
    <property type="match status" value="1"/>
</dbReference>
<proteinExistence type="predicted"/>
<organism evidence="4 5">
    <name type="scientific">Aquamicrobium lusatiense</name>
    <dbReference type="NCBI Taxonomy" id="89772"/>
    <lineage>
        <taxon>Bacteria</taxon>
        <taxon>Pseudomonadati</taxon>
        <taxon>Pseudomonadota</taxon>
        <taxon>Alphaproteobacteria</taxon>
        <taxon>Hyphomicrobiales</taxon>
        <taxon>Phyllobacteriaceae</taxon>
        <taxon>Aquamicrobium</taxon>
    </lineage>
</organism>
<keyword evidence="2" id="KW-0119">Carbohydrate metabolism</keyword>
<sequence>MSTIDVLVPAQAVCRIHLVIAERLREKGHDVALVGVDAPGVPGVLENILFLERRMLCIRSHKLMERIRDVQFHPARPEAALRVNLSGSGEQFTSPVLTPKFAGCNSIAQAARLLMMGRLPDVDIVLDEGRSVAHAAPMVDSRLSVFRGINDVLARVATLMVDTAHRYVSGERLGFVPAGAQAEPSPTSADIVGSYILSMMPRQARGAFMRLGFHLHRWNVSYRFHKGRRVADTGLLAGEPWITLPDDGKRFYADPFLFEWQGRYFIFVEDCPHGSDKAVLSVAEIFEDGTATVPRCVIDEPYHLSYPQVFAHDGEIWMLPESGSGNNLVLYRAEHFPNRWVRHSVLLPDCEIFDATLLKHSGRLWLFASQRDGYGSASDTMAVFHSISLHGPWIPHVANPVRIDRAAARPGGHFVQVDDRIVLPLQDGTHDYGGALGLADLVELDESKVRLTPPVPVLSSGKNPYPRVHTLNSTAHLEAIDCISPMMRNRLRRAG</sequence>
<keyword evidence="1" id="KW-0624">Polysaccharide degradation</keyword>
<comment type="caution">
    <text evidence="4">The sequence shown here is derived from an EMBL/GenBank/DDBJ whole genome shotgun (WGS) entry which is preliminary data.</text>
</comment>
<evidence type="ECO:0000313" key="4">
    <source>
        <dbReference type="EMBL" id="MBB6011781.1"/>
    </source>
</evidence>
<dbReference type="InterPro" id="IPR023296">
    <property type="entry name" value="Glyco_hydro_beta-prop_sf"/>
</dbReference>
<evidence type="ECO:0000256" key="2">
    <source>
        <dbReference type="ARBA" id="ARBA00023277"/>
    </source>
</evidence>
<dbReference type="SUPFAM" id="SSF75005">
    <property type="entry name" value="Arabinanase/levansucrase/invertase"/>
    <property type="match status" value="1"/>
</dbReference>
<accession>A0A7W9S0E2</accession>
<dbReference type="GO" id="GO:0045493">
    <property type="term" value="P:xylan catabolic process"/>
    <property type="evidence" value="ECO:0007669"/>
    <property type="project" value="UniProtKB-KW"/>
</dbReference>
<protein>
    <recommendedName>
        <fullName evidence="3">Glucosamine inositolphosphorylceramide transferase 1 N-terminal domain-containing protein</fullName>
    </recommendedName>
</protein>
<dbReference type="PANTHER" id="PTHR43772:SF2">
    <property type="entry name" value="PUTATIVE (AFU_ORTHOLOGUE AFUA_2G04480)-RELATED"/>
    <property type="match status" value="1"/>
</dbReference>
<dbReference type="Proteomes" id="UP000533306">
    <property type="component" value="Unassembled WGS sequence"/>
</dbReference>
<dbReference type="PANTHER" id="PTHR43772">
    <property type="entry name" value="ENDO-1,4-BETA-XYLANASE"/>
    <property type="match status" value="1"/>
</dbReference>
<reference evidence="4 5" key="1">
    <citation type="submission" date="2020-08" db="EMBL/GenBank/DDBJ databases">
        <title>Genomic Encyclopedia of Type Strains, Phase IV (KMG-IV): sequencing the most valuable type-strain genomes for metagenomic binning, comparative biology and taxonomic classification.</title>
        <authorList>
            <person name="Goeker M."/>
        </authorList>
    </citation>
    <scope>NUCLEOTIDE SEQUENCE [LARGE SCALE GENOMIC DNA]</scope>
    <source>
        <strain evidence="4 5">DSM 11099</strain>
    </source>
</reference>
<dbReference type="AlphaFoldDB" id="A0A7W9S0E2"/>
<evidence type="ECO:0000259" key="3">
    <source>
        <dbReference type="Pfam" id="PF24793"/>
    </source>
</evidence>
<feature type="domain" description="Glucosamine inositolphosphorylceramide transferase 1 N-terminal" evidence="3">
    <location>
        <begin position="250"/>
        <end position="447"/>
    </location>
</feature>
<dbReference type="InterPro" id="IPR052176">
    <property type="entry name" value="Glycosyl_Hydrlase_43_Enz"/>
</dbReference>
<evidence type="ECO:0000313" key="5">
    <source>
        <dbReference type="Proteomes" id="UP000533306"/>
    </source>
</evidence>
<dbReference type="EMBL" id="JACHEU010000001">
    <property type="protein sequence ID" value="MBB6011781.1"/>
    <property type="molecule type" value="Genomic_DNA"/>
</dbReference>
<dbReference type="RefSeq" id="WP_183827140.1">
    <property type="nucleotide sequence ID" value="NZ_JACHEU010000001.1"/>
</dbReference>
<dbReference type="InterPro" id="IPR056442">
    <property type="entry name" value="GINT1_N"/>
</dbReference>
<dbReference type="Pfam" id="PF24793">
    <property type="entry name" value="GINT1_N"/>
    <property type="match status" value="1"/>
</dbReference>
<gene>
    <name evidence="4" type="ORF">HNR59_001126</name>
</gene>
<evidence type="ECO:0000256" key="1">
    <source>
        <dbReference type="ARBA" id="ARBA00022651"/>
    </source>
</evidence>
<name>A0A7W9S0E2_9HYPH</name>
<keyword evidence="1" id="KW-0858">Xylan degradation</keyword>
<keyword evidence="5" id="KW-1185">Reference proteome</keyword>